<gene>
    <name evidence="1" type="ORF">ARMOST_21688</name>
</gene>
<reference evidence="2" key="1">
    <citation type="journal article" date="2017" name="Nat. Ecol. Evol.">
        <title>Genome expansion and lineage-specific genetic innovations in the forest pathogenic fungi Armillaria.</title>
        <authorList>
            <person name="Sipos G."/>
            <person name="Prasanna A.N."/>
            <person name="Walter M.C."/>
            <person name="O'Connor E."/>
            <person name="Balint B."/>
            <person name="Krizsan K."/>
            <person name="Kiss B."/>
            <person name="Hess J."/>
            <person name="Varga T."/>
            <person name="Slot J."/>
            <person name="Riley R."/>
            <person name="Boka B."/>
            <person name="Rigling D."/>
            <person name="Barry K."/>
            <person name="Lee J."/>
            <person name="Mihaltcheva S."/>
            <person name="LaButti K."/>
            <person name="Lipzen A."/>
            <person name="Waldron R."/>
            <person name="Moloney N.M."/>
            <person name="Sperisen C."/>
            <person name="Kredics L."/>
            <person name="Vagvoelgyi C."/>
            <person name="Patrignani A."/>
            <person name="Fitzpatrick D."/>
            <person name="Nagy I."/>
            <person name="Doyle S."/>
            <person name="Anderson J.B."/>
            <person name="Grigoriev I.V."/>
            <person name="Gueldener U."/>
            <person name="Muensterkoetter M."/>
            <person name="Nagy L.G."/>
        </authorList>
    </citation>
    <scope>NUCLEOTIDE SEQUENCE [LARGE SCALE GENOMIC DNA]</scope>
    <source>
        <strain evidence="2">C18/9</strain>
    </source>
</reference>
<evidence type="ECO:0000313" key="1">
    <source>
        <dbReference type="EMBL" id="SJL18116.1"/>
    </source>
</evidence>
<accession>A0A284SAX4</accession>
<dbReference type="AlphaFoldDB" id="A0A284SAX4"/>
<protein>
    <submittedName>
        <fullName evidence="1">Uncharacterized protein</fullName>
    </submittedName>
</protein>
<dbReference type="Proteomes" id="UP000219338">
    <property type="component" value="Unassembled WGS sequence"/>
</dbReference>
<keyword evidence="2" id="KW-1185">Reference proteome</keyword>
<proteinExistence type="predicted"/>
<organism evidence="1 2">
    <name type="scientific">Armillaria ostoyae</name>
    <name type="common">Armillaria root rot fungus</name>
    <dbReference type="NCBI Taxonomy" id="47428"/>
    <lineage>
        <taxon>Eukaryota</taxon>
        <taxon>Fungi</taxon>
        <taxon>Dikarya</taxon>
        <taxon>Basidiomycota</taxon>
        <taxon>Agaricomycotina</taxon>
        <taxon>Agaricomycetes</taxon>
        <taxon>Agaricomycetidae</taxon>
        <taxon>Agaricales</taxon>
        <taxon>Marasmiineae</taxon>
        <taxon>Physalacriaceae</taxon>
        <taxon>Armillaria</taxon>
    </lineage>
</organism>
<dbReference type="EMBL" id="FUEG01000053">
    <property type="protein sequence ID" value="SJL18116.1"/>
    <property type="molecule type" value="Genomic_DNA"/>
</dbReference>
<name>A0A284SAX4_ARMOS</name>
<evidence type="ECO:0000313" key="2">
    <source>
        <dbReference type="Proteomes" id="UP000219338"/>
    </source>
</evidence>
<sequence>MSPRYVPRDGMLLLLAFGTQFGDHPSHFSSLEELGWDIPLPQATIPKLVEEVYAFPVANTRCIVS</sequence>